<keyword evidence="1" id="KW-0812">Transmembrane</keyword>
<feature type="transmembrane region" description="Helical" evidence="1">
    <location>
        <begin position="81"/>
        <end position="100"/>
    </location>
</feature>
<dbReference type="AlphaFoldDB" id="A0A1Q9F7M1"/>
<organism evidence="3 4">
    <name type="scientific">Symbiodinium microadriaticum</name>
    <name type="common">Dinoflagellate</name>
    <name type="synonym">Zooxanthella microadriatica</name>
    <dbReference type="NCBI Taxonomy" id="2951"/>
    <lineage>
        <taxon>Eukaryota</taxon>
        <taxon>Sar</taxon>
        <taxon>Alveolata</taxon>
        <taxon>Dinophyceae</taxon>
        <taxon>Suessiales</taxon>
        <taxon>Symbiodiniaceae</taxon>
        <taxon>Symbiodinium</taxon>
    </lineage>
</organism>
<evidence type="ECO:0008006" key="5">
    <source>
        <dbReference type="Google" id="ProtNLM"/>
    </source>
</evidence>
<evidence type="ECO:0000313" key="4">
    <source>
        <dbReference type="Proteomes" id="UP000186817"/>
    </source>
</evidence>
<evidence type="ECO:0000256" key="2">
    <source>
        <dbReference type="SAM" id="SignalP"/>
    </source>
</evidence>
<evidence type="ECO:0000256" key="1">
    <source>
        <dbReference type="SAM" id="Phobius"/>
    </source>
</evidence>
<comment type="caution">
    <text evidence="3">The sequence shown here is derived from an EMBL/GenBank/DDBJ whole genome shotgun (WGS) entry which is preliminary data.</text>
</comment>
<keyword evidence="4" id="KW-1185">Reference proteome</keyword>
<protein>
    <recommendedName>
        <fullName evidence="5">Secreted protein</fullName>
    </recommendedName>
</protein>
<accession>A0A1Q9F7M1</accession>
<feature type="signal peptide" evidence="2">
    <location>
        <begin position="1"/>
        <end position="18"/>
    </location>
</feature>
<sequence>MPFCSCAAFVVLHTGVYAAHVATPGLVSELWAVEHLAHILPAGGKKKITVMRALASLVASKSVRPRRLQPPAETDIDGSSLLAQAIFLLLLLVIVSSAAAPGGSECCRFDWTKSVLVAR</sequence>
<keyword evidence="1" id="KW-0472">Membrane</keyword>
<dbReference type="EMBL" id="LSRX01000001">
    <property type="protein sequence ID" value="OLQ15695.1"/>
    <property type="molecule type" value="Genomic_DNA"/>
</dbReference>
<reference evidence="3 4" key="1">
    <citation type="submission" date="2016-02" db="EMBL/GenBank/DDBJ databases">
        <title>Genome analysis of coral dinoflagellate symbionts highlights evolutionary adaptations to a symbiotic lifestyle.</title>
        <authorList>
            <person name="Aranda M."/>
            <person name="Li Y."/>
            <person name="Liew Y.J."/>
            <person name="Baumgarten S."/>
            <person name="Simakov O."/>
            <person name="Wilson M."/>
            <person name="Piel J."/>
            <person name="Ashoor H."/>
            <person name="Bougouffa S."/>
            <person name="Bajic V.B."/>
            <person name="Ryu T."/>
            <person name="Ravasi T."/>
            <person name="Bayer T."/>
            <person name="Micklem G."/>
            <person name="Kim H."/>
            <person name="Bhak J."/>
            <person name="Lajeunesse T.C."/>
            <person name="Voolstra C.R."/>
        </authorList>
    </citation>
    <scope>NUCLEOTIDE SEQUENCE [LARGE SCALE GENOMIC DNA]</scope>
    <source>
        <strain evidence="3 4">CCMP2467</strain>
    </source>
</reference>
<keyword evidence="1" id="KW-1133">Transmembrane helix</keyword>
<keyword evidence="2" id="KW-0732">Signal</keyword>
<feature type="chain" id="PRO_5012864563" description="Secreted protein" evidence="2">
    <location>
        <begin position="19"/>
        <end position="119"/>
    </location>
</feature>
<proteinExistence type="predicted"/>
<dbReference type="Proteomes" id="UP000186817">
    <property type="component" value="Unassembled WGS sequence"/>
</dbReference>
<evidence type="ECO:0000313" key="3">
    <source>
        <dbReference type="EMBL" id="OLQ15695.1"/>
    </source>
</evidence>
<gene>
    <name evidence="3" type="ORF">AK812_SmicGene56</name>
</gene>
<name>A0A1Q9F7M1_SYMMI</name>